<evidence type="ECO:0000256" key="1">
    <source>
        <dbReference type="ARBA" id="ARBA00020786"/>
    </source>
</evidence>
<dbReference type="OrthoDB" id="26525at2759"/>
<dbReference type="AlphaFoldDB" id="U6N2S1"/>
<dbReference type="SUPFAM" id="SSF47473">
    <property type="entry name" value="EF-hand"/>
    <property type="match status" value="1"/>
</dbReference>
<organism evidence="6 7">
    <name type="scientific">Eimeria necatrix</name>
    <dbReference type="NCBI Taxonomy" id="51315"/>
    <lineage>
        <taxon>Eukaryota</taxon>
        <taxon>Sar</taxon>
        <taxon>Alveolata</taxon>
        <taxon>Apicomplexa</taxon>
        <taxon>Conoidasida</taxon>
        <taxon>Coccidia</taxon>
        <taxon>Eucoccidiorida</taxon>
        <taxon>Eimeriorina</taxon>
        <taxon>Eimeriidae</taxon>
        <taxon>Eimeria</taxon>
    </lineage>
</organism>
<feature type="domain" description="EF-hand" evidence="5">
    <location>
        <begin position="2"/>
        <end position="37"/>
    </location>
</feature>
<sequence>MSPDPRLREAFALFDRDGDGELTSSEALLAIRSIGVVVNADEANGIPASMSWDQFESWVTKKLSGSNPEADLIKSFKVFDTKGDGTLSTDELMQVMKTLGDILTDEEVEKMVQDADPSKSGRIKYAEFVKVLLSN</sequence>
<dbReference type="InterPro" id="IPR002048">
    <property type="entry name" value="EF_hand_dom"/>
</dbReference>
<keyword evidence="4" id="KW-0007">Acetylation</keyword>
<dbReference type="GeneID" id="25475184"/>
<dbReference type="Gene3D" id="1.10.238.10">
    <property type="entry name" value="EF-hand"/>
    <property type="match status" value="2"/>
</dbReference>
<feature type="domain" description="EF-hand" evidence="5">
    <location>
        <begin position="103"/>
        <end position="135"/>
    </location>
</feature>
<accession>U6N2S1</accession>
<reference evidence="6" key="1">
    <citation type="submission" date="2013-10" db="EMBL/GenBank/DDBJ databases">
        <title>Genomic analysis of the causative agents of coccidiosis in chickens.</title>
        <authorList>
            <person name="Reid A.J."/>
            <person name="Blake D."/>
            <person name="Billington K."/>
            <person name="Browne H."/>
            <person name="Dunn M."/>
            <person name="Hung S."/>
            <person name="Kawahara F."/>
            <person name="Miranda-Saavedra D."/>
            <person name="Mourier T."/>
            <person name="Nagra H."/>
            <person name="Otto T.D."/>
            <person name="Rawlings N."/>
            <person name="Sanchez A."/>
            <person name="Sanders M."/>
            <person name="Subramaniam C."/>
            <person name="Tay Y."/>
            <person name="Dear P."/>
            <person name="Doerig C."/>
            <person name="Gruber A."/>
            <person name="Parkinson J."/>
            <person name="Shirley M."/>
            <person name="Wan K.L."/>
            <person name="Berriman M."/>
            <person name="Tomley F."/>
            <person name="Pain A."/>
        </authorList>
    </citation>
    <scope>NUCLEOTIDE SEQUENCE [LARGE SCALE GENOMIC DNA]</scope>
    <source>
        <strain evidence="6">Houghton</strain>
    </source>
</reference>
<dbReference type="SMR" id="U6N2S1"/>
<dbReference type="EMBL" id="HG725520">
    <property type="protein sequence ID" value="CDJ68245.1"/>
    <property type="molecule type" value="Genomic_DNA"/>
</dbReference>
<dbReference type="CDD" id="cd22949">
    <property type="entry name" value="ELC_N"/>
    <property type="match status" value="1"/>
</dbReference>
<keyword evidence="2" id="KW-0479">Metal-binding</keyword>
<name>U6N2S1_9EIME</name>
<evidence type="ECO:0000313" key="6">
    <source>
        <dbReference type="EMBL" id="CDJ68245.1"/>
    </source>
</evidence>
<dbReference type="SMART" id="SM00054">
    <property type="entry name" value="EFh"/>
    <property type="match status" value="3"/>
</dbReference>
<evidence type="ECO:0000256" key="4">
    <source>
        <dbReference type="ARBA" id="ARBA00022990"/>
    </source>
</evidence>
<reference evidence="6" key="2">
    <citation type="submission" date="2013-10" db="EMBL/GenBank/DDBJ databases">
        <authorList>
            <person name="Aslett M."/>
        </authorList>
    </citation>
    <scope>NUCLEOTIDE SEQUENCE [LARGE SCALE GENOMIC DNA]</scope>
    <source>
        <strain evidence="6">Houghton</strain>
    </source>
</reference>
<dbReference type="RefSeq" id="XP_013436712.1">
    <property type="nucleotide sequence ID" value="XM_013581258.1"/>
</dbReference>
<feature type="domain" description="EF-hand" evidence="5">
    <location>
        <begin position="67"/>
        <end position="102"/>
    </location>
</feature>
<evidence type="ECO:0000259" key="5">
    <source>
        <dbReference type="PROSITE" id="PS50222"/>
    </source>
</evidence>
<dbReference type="Pfam" id="PF13499">
    <property type="entry name" value="EF-hand_7"/>
    <property type="match status" value="1"/>
</dbReference>
<gene>
    <name evidence="6" type="ORF">ENH_00050360</name>
</gene>
<evidence type="ECO:0000256" key="3">
    <source>
        <dbReference type="ARBA" id="ARBA00022737"/>
    </source>
</evidence>
<evidence type="ECO:0000256" key="2">
    <source>
        <dbReference type="ARBA" id="ARBA00022723"/>
    </source>
</evidence>
<dbReference type="PANTHER" id="PTHR23048:SF0">
    <property type="entry name" value="CALMODULIN LIKE 3"/>
    <property type="match status" value="1"/>
</dbReference>
<dbReference type="InterPro" id="IPR011992">
    <property type="entry name" value="EF-hand-dom_pair"/>
</dbReference>
<dbReference type="VEuPathDB" id="ToxoDB:ENH_00050360"/>
<dbReference type="Proteomes" id="UP000030754">
    <property type="component" value="Unassembled WGS sequence"/>
</dbReference>
<keyword evidence="7" id="KW-1185">Reference proteome</keyword>
<proteinExistence type="predicted"/>
<dbReference type="GO" id="GO:0016460">
    <property type="term" value="C:myosin II complex"/>
    <property type="evidence" value="ECO:0007669"/>
    <property type="project" value="TreeGrafter"/>
</dbReference>
<evidence type="ECO:0000313" key="7">
    <source>
        <dbReference type="Proteomes" id="UP000030754"/>
    </source>
</evidence>
<dbReference type="Pfam" id="PF13405">
    <property type="entry name" value="EF-hand_6"/>
    <property type="match status" value="1"/>
</dbReference>
<protein>
    <recommendedName>
        <fullName evidence="1">Calmodulin</fullName>
    </recommendedName>
</protein>
<keyword evidence="3" id="KW-0677">Repeat</keyword>
<dbReference type="GO" id="GO:0005509">
    <property type="term" value="F:calcium ion binding"/>
    <property type="evidence" value="ECO:0007669"/>
    <property type="project" value="InterPro"/>
</dbReference>
<dbReference type="CDD" id="cd00051">
    <property type="entry name" value="EFh"/>
    <property type="match status" value="1"/>
</dbReference>
<dbReference type="FunFam" id="1.10.238.10:FF:000001">
    <property type="entry name" value="Calmodulin 1"/>
    <property type="match status" value="1"/>
</dbReference>
<dbReference type="InterPro" id="IPR050230">
    <property type="entry name" value="CALM/Myosin/TropC-like"/>
</dbReference>
<dbReference type="PANTHER" id="PTHR23048">
    <property type="entry name" value="MYOSIN LIGHT CHAIN 1, 3"/>
    <property type="match status" value="1"/>
</dbReference>
<dbReference type="PROSITE" id="PS50222">
    <property type="entry name" value="EF_HAND_2"/>
    <property type="match status" value="3"/>
</dbReference>